<protein>
    <submittedName>
        <fullName evidence="2">Uncharacterized protein</fullName>
    </submittedName>
</protein>
<evidence type="ECO:0000313" key="3">
    <source>
        <dbReference type="Proteomes" id="UP000294933"/>
    </source>
</evidence>
<proteinExistence type="predicted"/>
<evidence type="ECO:0000256" key="1">
    <source>
        <dbReference type="SAM" id="MobiDB-lite"/>
    </source>
</evidence>
<sequence>MSRPVPAFFEPGTPPPSLPLLTCQAGLSYVPPSAPTVIATEELTIPSARSKEKRSVGPIRTTNRVNSPAPYVRPGSGSRPGTRARPVANANHNVTFADPLAHSLAEYDSDSSELSEPPSRFASEAPSEAPARAASELTPTIPRASSEAPAIGEPATQPSIVSQPQGEVARPGRGGFNFKDAMTAAGWESERILTFQTFVTGLIDQHLDVTKSYQPQNESLRQVVRDLATTEYPELASYENCWPVKCIMISYLKARSAAHRKAVVTRGAALAGPSGSRTGGRSR</sequence>
<dbReference type="AlphaFoldDB" id="A0A4Y7PEG5"/>
<reference evidence="2 3" key="1">
    <citation type="submission" date="2018-06" db="EMBL/GenBank/DDBJ databases">
        <title>A transcriptomic atlas of mushroom development highlights an independent origin of complex multicellularity.</title>
        <authorList>
            <consortium name="DOE Joint Genome Institute"/>
            <person name="Krizsan K."/>
            <person name="Almasi E."/>
            <person name="Merenyi Z."/>
            <person name="Sahu N."/>
            <person name="Viragh M."/>
            <person name="Koszo T."/>
            <person name="Mondo S."/>
            <person name="Kiss B."/>
            <person name="Balint B."/>
            <person name="Kues U."/>
            <person name="Barry K."/>
            <person name="Hegedus J.C."/>
            <person name="Henrissat B."/>
            <person name="Johnson J."/>
            <person name="Lipzen A."/>
            <person name="Ohm R."/>
            <person name="Nagy I."/>
            <person name="Pangilinan J."/>
            <person name="Yan J."/>
            <person name="Xiong Y."/>
            <person name="Grigoriev I.V."/>
            <person name="Hibbett D.S."/>
            <person name="Nagy L.G."/>
        </authorList>
    </citation>
    <scope>NUCLEOTIDE SEQUENCE [LARGE SCALE GENOMIC DNA]</scope>
    <source>
        <strain evidence="2 3">SZMC22713</strain>
    </source>
</reference>
<feature type="compositionally biased region" description="Polar residues" evidence="1">
    <location>
        <begin position="156"/>
        <end position="165"/>
    </location>
</feature>
<evidence type="ECO:0000313" key="2">
    <source>
        <dbReference type="EMBL" id="TDL13401.1"/>
    </source>
</evidence>
<gene>
    <name evidence="2" type="ORF">BD410DRAFT_846991</name>
</gene>
<feature type="region of interest" description="Disordered" evidence="1">
    <location>
        <begin position="48"/>
        <end position="86"/>
    </location>
</feature>
<dbReference type="EMBL" id="ML170650">
    <property type="protein sequence ID" value="TDL13401.1"/>
    <property type="molecule type" value="Genomic_DNA"/>
</dbReference>
<name>A0A4Y7PEG5_9AGAM</name>
<dbReference type="OrthoDB" id="2686745at2759"/>
<feature type="region of interest" description="Disordered" evidence="1">
    <location>
        <begin position="106"/>
        <end position="175"/>
    </location>
</feature>
<organism evidence="2 3">
    <name type="scientific">Rickenella mellea</name>
    <dbReference type="NCBI Taxonomy" id="50990"/>
    <lineage>
        <taxon>Eukaryota</taxon>
        <taxon>Fungi</taxon>
        <taxon>Dikarya</taxon>
        <taxon>Basidiomycota</taxon>
        <taxon>Agaricomycotina</taxon>
        <taxon>Agaricomycetes</taxon>
        <taxon>Hymenochaetales</taxon>
        <taxon>Rickenellaceae</taxon>
        <taxon>Rickenella</taxon>
    </lineage>
</organism>
<dbReference type="VEuPathDB" id="FungiDB:BD410DRAFT_846991"/>
<dbReference type="STRING" id="50990.A0A4Y7PEG5"/>
<dbReference type="Proteomes" id="UP000294933">
    <property type="component" value="Unassembled WGS sequence"/>
</dbReference>
<feature type="compositionally biased region" description="Low complexity" evidence="1">
    <location>
        <begin position="114"/>
        <end position="136"/>
    </location>
</feature>
<accession>A0A4Y7PEG5</accession>
<keyword evidence="3" id="KW-1185">Reference proteome</keyword>